<dbReference type="Pfam" id="PF08890">
    <property type="entry name" value="Phage_TAC_5"/>
    <property type="match status" value="1"/>
</dbReference>
<dbReference type="Proteomes" id="UP000095431">
    <property type="component" value="Unassembled WGS sequence"/>
</dbReference>
<gene>
    <name evidence="2" type="ORF">ERS852478_01448</name>
</gene>
<evidence type="ECO:0000313" key="3">
    <source>
        <dbReference type="Proteomes" id="UP000095431"/>
    </source>
</evidence>
<proteinExistence type="predicted"/>
<sequence length="184" mass="20664">MARTANIENEEPRTTEIDMTEAEADEVLKADMAANEAGYLAGLLDAAENAEEETKKIEIVRNGKLYFVFSIHALADETLYEIRKKYTKYAKNKRTGTKVAEGVDNAKLRSSMIYNATIAEDQEKLWNNKQVQEALRRRGKHIINALDVIDAVLLPGEKENVLAVLDELSGYDTEETKVETAKNL</sequence>
<name>A0A174B3N6_9FIRM</name>
<dbReference type="RefSeq" id="WP_055200093.1">
    <property type="nucleotide sequence ID" value="NZ_BTHH01000009.1"/>
</dbReference>
<dbReference type="AlphaFoldDB" id="A0A174B3N6"/>
<dbReference type="InterPro" id="IPR014986">
    <property type="entry name" value="XkdN-like"/>
</dbReference>
<dbReference type="Gene3D" id="3.30.2220.30">
    <property type="match status" value="1"/>
</dbReference>
<feature type="region of interest" description="Disordered" evidence="1">
    <location>
        <begin position="1"/>
        <end position="20"/>
    </location>
</feature>
<dbReference type="InterPro" id="IPR038559">
    <property type="entry name" value="XkdN-like_sf"/>
</dbReference>
<organism evidence="2 3">
    <name type="scientific">Blautia wexlerae</name>
    <dbReference type="NCBI Taxonomy" id="418240"/>
    <lineage>
        <taxon>Bacteria</taxon>
        <taxon>Bacillati</taxon>
        <taxon>Bacillota</taxon>
        <taxon>Clostridia</taxon>
        <taxon>Lachnospirales</taxon>
        <taxon>Lachnospiraceae</taxon>
        <taxon>Blautia</taxon>
    </lineage>
</organism>
<evidence type="ECO:0000313" key="2">
    <source>
        <dbReference type="EMBL" id="CUN94370.1"/>
    </source>
</evidence>
<accession>A0A174B3N6</accession>
<evidence type="ECO:0000256" key="1">
    <source>
        <dbReference type="SAM" id="MobiDB-lite"/>
    </source>
</evidence>
<reference evidence="2 3" key="1">
    <citation type="submission" date="2015-09" db="EMBL/GenBank/DDBJ databases">
        <authorList>
            <consortium name="Pathogen Informatics"/>
        </authorList>
    </citation>
    <scope>NUCLEOTIDE SEQUENCE [LARGE SCALE GENOMIC DNA]</scope>
    <source>
        <strain evidence="2 3">2789STDY5834863</strain>
    </source>
</reference>
<protein>
    <submittedName>
        <fullName evidence="2">Phage XkdN-like protein</fullName>
    </submittedName>
</protein>
<dbReference type="EMBL" id="CYZN01000008">
    <property type="protein sequence ID" value="CUN94370.1"/>
    <property type="molecule type" value="Genomic_DNA"/>
</dbReference>